<comment type="similarity">
    <text evidence="1">Belongs to the ABC transporter superfamily.</text>
</comment>
<comment type="caution">
    <text evidence="7">The sequence shown here is derived from an EMBL/GenBank/DDBJ whole genome shotgun (WGS) entry which is preliminary data.</text>
</comment>
<keyword evidence="8" id="KW-1185">Reference proteome</keyword>
<dbReference type="Gene3D" id="3.40.50.300">
    <property type="entry name" value="P-loop containing nucleotide triphosphate hydrolases"/>
    <property type="match status" value="1"/>
</dbReference>
<dbReference type="InterPro" id="IPR003439">
    <property type="entry name" value="ABC_transporter-like_ATP-bd"/>
</dbReference>
<gene>
    <name evidence="7" type="ORF">H7344_04905</name>
</gene>
<dbReference type="InterPro" id="IPR003593">
    <property type="entry name" value="AAA+_ATPase"/>
</dbReference>
<dbReference type="GO" id="GO:0005524">
    <property type="term" value="F:ATP binding"/>
    <property type="evidence" value="ECO:0007669"/>
    <property type="project" value="UniProtKB-KW"/>
</dbReference>
<dbReference type="InterPro" id="IPR027417">
    <property type="entry name" value="P-loop_NTPase"/>
</dbReference>
<dbReference type="Proteomes" id="UP000604001">
    <property type="component" value="Unassembled WGS sequence"/>
</dbReference>
<name>A0ABR6U5F5_9ACTN</name>
<keyword evidence="3" id="KW-0547">Nucleotide-binding</keyword>
<evidence type="ECO:0000256" key="1">
    <source>
        <dbReference type="ARBA" id="ARBA00005417"/>
    </source>
</evidence>
<reference evidence="7 8" key="1">
    <citation type="submission" date="2020-08" db="EMBL/GenBank/DDBJ databases">
        <title>novel species in genus Nocardioides.</title>
        <authorList>
            <person name="Zhang G."/>
        </authorList>
    </citation>
    <scope>NUCLEOTIDE SEQUENCE [LARGE SCALE GENOMIC DNA]</scope>
    <source>
        <strain evidence="7 8">SC8A-24</strain>
    </source>
</reference>
<protein>
    <submittedName>
        <fullName evidence="7">ABC transporter ATP-binding protein</fullName>
    </submittedName>
</protein>
<evidence type="ECO:0000256" key="3">
    <source>
        <dbReference type="ARBA" id="ARBA00022741"/>
    </source>
</evidence>
<dbReference type="EMBL" id="JACMYC010000002">
    <property type="protein sequence ID" value="MBC2959630.1"/>
    <property type="molecule type" value="Genomic_DNA"/>
</dbReference>
<dbReference type="PANTHER" id="PTHR43335">
    <property type="entry name" value="ABC TRANSPORTER, ATP-BINDING PROTEIN"/>
    <property type="match status" value="1"/>
</dbReference>
<dbReference type="PANTHER" id="PTHR43335:SF4">
    <property type="entry name" value="ABC TRANSPORTER, ATP-BINDING PROTEIN"/>
    <property type="match status" value="1"/>
</dbReference>
<evidence type="ECO:0000313" key="8">
    <source>
        <dbReference type="Proteomes" id="UP000604001"/>
    </source>
</evidence>
<feature type="compositionally biased region" description="Basic residues" evidence="5">
    <location>
        <begin position="1"/>
        <end position="13"/>
    </location>
</feature>
<dbReference type="SMART" id="SM00382">
    <property type="entry name" value="AAA"/>
    <property type="match status" value="1"/>
</dbReference>
<dbReference type="SUPFAM" id="SSF52540">
    <property type="entry name" value="P-loop containing nucleoside triphosphate hydrolases"/>
    <property type="match status" value="1"/>
</dbReference>
<evidence type="ECO:0000256" key="4">
    <source>
        <dbReference type="ARBA" id="ARBA00022840"/>
    </source>
</evidence>
<dbReference type="CDD" id="cd03230">
    <property type="entry name" value="ABC_DR_subfamily_A"/>
    <property type="match status" value="1"/>
</dbReference>
<keyword evidence="4 7" id="KW-0067">ATP-binding</keyword>
<feature type="domain" description="ABC transporter" evidence="6">
    <location>
        <begin position="41"/>
        <end position="273"/>
    </location>
</feature>
<accession>A0ABR6U5F5</accession>
<organism evidence="7 8">
    <name type="scientific">Nocardioides deserti</name>
    <dbReference type="NCBI Taxonomy" id="1588644"/>
    <lineage>
        <taxon>Bacteria</taxon>
        <taxon>Bacillati</taxon>
        <taxon>Actinomycetota</taxon>
        <taxon>Actinomycetes</taxon>
        <taxon>Propionibacteriales</taxon>
        <taxon>Nocardioidaceae</taxon>
        <taxon>Nocardioides</taxon>
    </lineage>
</organism>
<dbReference type="PROSITE" id="PS50893">
    <property type="entry name" value="ABC_TRANSPORTER_2"/>
    <property type="match status" value="1"/>
</dbReference>
<evidence type="ECO:0000313" key="7">
    <source>
        <dbReference type="EMBL" id="MBC2959630.1"/>
    </source>
</evidence>
<proteinExistence type="inferred from homology"/>
<dbReference type="Pfam" id="PF00005">
    <property type="entry name" value="ABC_tran"/>
    <property type="match status" value="1"/>
</dbReference>
<keyword evidence="2" id="KW-0813">Transport</keyword>
<feature type="region of interest" description="Disordered" evidence="5">
    <location>
        <begin position="1"/>
        <end position="41"/>
    </location>
</feature>
<evidence type="ECO:0000256" key="2">
    <source>
        <dbReference type="ARBA" id="ARBA00022448"/>
    </source>
</evidence>
<evidence type="ECO:0000259" key="6">
    <source>
        <dbReference type="PROSITE" id="PS50893"/>
    </source>
</evidence>
<evidence type="ECO:0000256" key="5">
    <source>
        <dbReference type="SAM" id="MobiDB-lite"/>
    </source>
</evidence>
<sequence length="274" mass="29493">MCRTPLRCRRRRADQRERTGDAPRRSRDNGGVTLPPDGHPVQVRDLHVRFGEVEAVTGVDLVAEAGHATALLGRNGAGKSTTMRVLAGVVPPTSGSVTVAGHDVRREPLAVKRAVGYCPDVGGLVPRATPWEHLQLSARLRRLHRTEPGWEQRARDLLERFELGDVAHRVTAGFSHGMGRRLSVVLAVLHQPEVLLLDEPFDGVDPIGVEATMAAIDDARARGACVLVSTHLRELAVEACSTVTVLRGGARVATASATEMSGEEGARAYRGLLD</sequence>
<feature type="compositionally biased region" description="Basic and acidic residues" evidence="5">
    <location>
        <begin position="14"/>
        <end position="28"/>
    </location>
</feature>